<protein>
    <submittedName>
        <fullName evidence="1">Uncharacterized protein</fullName>
    </submittedName>
</protein>
<gene>
    <name evidence="1" type="ORF">Bccel_4469</name>
</gene>
<dbReference type="AlphaFoldDB" id="A0A0L6JU74"/>
<name>A0A0L6JU74_9FIRM</name>
<dbReference type="STRING" id="398512.Bccel_4469"/>
<keyword evidence="2" id="KW-1185">Reference proteome</keyword>
<comment type="caution">
    <text evidence="1">The sequence shown here is derived from an EMBL/GenBank/DDBJ whole genome shotgun (WGS) entry which is preliminary data.</text>
</comment>
<organism evidence="1 2">
    <name type="scientific">Pseudobacteroides cellulosolvens ATCC 35603 = DSM 2933</name>
    <dbReference type="NCBI Taxonomy" id="398512"/>
    <lineage>
        <taxon>Bacteria</taxon>
        <taxon>Bacillati</taxon>
        <taxon>Bacillota</taxon>
        <taxon>Clostridia</taxon>
        <taxon>Eubacteriales</taxon>
        <taxon>Oscillospiraceae</taxon>
        <taxon>Pseudobacteroides</taxon>
    </lineage>
</organism>
<proteinExistence type="predicted"/>
<dbReference type="EMBL" id="LGTC01000001">
    <property type="protein sequence ID" value="KNY29195.1"/>
    <property type="molecule type" value="Genomic_DNA"/>
</dbReference>
<evidence type="ECO:0000313" key="1">
    <source>
        <dbReference type="EMBL" id="KNY29195.1"/>
    </source>
</evidence>
<evidence type="ECO:0000313" key="2">
    <source>
        <dbReference type="Proteomes" id="UP000036923"/>
    </source>
</evidence>
<dbReference type="eggNOG" id="ENOG5030TRR">
    <property type="taxonomic scope" value="Bacteria"/>
</dbReference>
<accession>A0A0L6JU74</accession>
<sequence>MLFIDCKINNVIIKSSNERLVSFDEGAFMNKKILYKKTYRILENSTPLRFDCGLVCDKKCCSGGSNNGMHLYPGEEVLHTDSGFLNIRSESFGNSDILFAICQGMCKRKLRPLACRIFPFAPYLDSVGRLSIIEDPRAKYLCPLLFDEAEIKISRKFKRDILKVFRILVQDKEIKDYLYTLSRVLDEYIRFVS</sequence>
<dbReference type="Proteomes" id="UP000036923">
    <property type="component" value="Unassembled WGS sequence"/>
</dbReference>
<reference evidence="2" key="1">
    <citation type="submission" date="2015-07" db="EMBL/GenBank/DDBJ databases">
        <title>Near-Complete Genome Sequence of the Cellulolytic Bacterium Bacteroides (Pseudobacteroides) cellulosolvens ATCC 35603.</title>
        <authorList>
            <person name="Dassa B."/>
            <person name="Utturkar S.M."/>
            <person name="Klingeman D.M."/>
            <person name="Hurt R.A."/>
            <person name="Keller M."/>
            <person name="Xu J."/>
            <person name="Reddy Y.H.K."/>
            <person name="Borovok I."/>
            <person name="Grinberg I.R."/>
            <person name="Lamed R."/>
            <person name="Zhivin O."/>
            <person name="Bayer E.A."/>
            <person name="Brown S.D."/>
        </authorList>
    </citation>
    <scope>NUCLEOTIDE SEQUENCE [LARGE SCALE GENOMIC DNA]</scope>
    <source>
        <strain evidence="2">DSM 2933</strain>
    </source>
</reference>